<feature type="region of interest" description="Disordered" evidence="1">
    <location>
        <begin position="134"/>
        <end position="174"/>
    </location>
</feature>
<proteinExistence type="predicted"/>
<accession>A0AAD8PXZ5</accession>
<evidence type="ECO:0000313" key="3">
    <source>
        <dbReference type="Proteomes" id="UP001230504"/>
    </source>
</evidence>
<feature type="compositionally biased region" description="Basic residues" evidence="1">
    <location>
        <begin position="10"/>
        <end position="19"/>
    </location>
</feature>
<reference evidence="2" key="1">
    <citation type="submission" date="2021-06" db="EMBL/GenBank/DDBJ databases">
        <title>Comparative genomics, transcriptomics and evolutionary studies reveal genomic signatures of adaptation to plant cell wall in hemibiotrophic fungi.</title>
        <authorList>
            <consortium name="DOE Joint Genome Institute"/>
            <person name="Baroncelli R."/>
            <person name="Diaz J.F."/>
            <person name="Benocci T."/>
            <person name="Peng M."/>
            <person name="Battaglia E."/>
            <person name="Haridas S."/>
            <person name="Andreopoulos W."/>
            <person name="Labutti K."/>
            <person name="Pangilinan J."/>
            <person name="Floch G.L."/>
            <person name="Makela M.R."/>
            <person name="Henrissat B."/>
            <person name="Grigoriev I.V."/>
            <person name="Crouch J.A."/>
            <person name="De Vries R.P."/>
            <person name="Sukno S.A."/>
            <person name="Thon M.R."/>
        </authorList>
    </citation>
    <scope>NUCLEOTIDE SEQUENCE</scope>
    <source>
        <strain evidence="2">CBS 125086</strain>
    </source>
</reference>
<sequence length="174" mass="19357">MHARPAGPRARNKSRRRRKETLPKEGKGHWEEMARPSEERRLIRFILSCNRGTGGKERCNGRRCAGVVLLPPPPSNTITSHNRASTWLPTRTVQRICCTVSLCRYPPLPLNASQLHAGAHARDTLTISVRHTVPGVPATSRPSRRRIEREEVRESSSTRGKGFAAVTGSRVAAE</sequence>
<dbReference type="GeneID" id="85442156"/>
<dbReference type="AlphaFoldDB" id="A0AAD8PXZ5"/>
<feature type="region of interest" description="Disordered" evidence="1">
    <location>
        <begin position="1"/>
        <end position="30"/>
    </location>
</feature>
<feature type="compositionally biased region" description="Basic and acidic residues" evidence="1">
    <location>
        <begin position="145"/>
        <end position="156"/>
    </location>
</feature>
<comment type="caution">
    <text evidence="2">The sequence shown here is derived from an EMBL/GenBank/DDBJ whole genome shotgun (WGS) entry which is preliminary data.</text>
</comment>
<gene>
    <name evidence="2" type="ORF">LY79DRAFT_555249</name>
</gene>
<feature type="compositionally biased region" description="Basic and acidic residues" evidence="1">
    <location>
        <begin position="20"/>
        <end position="30"/>
    </location>
</feature>
<evidence type="ECO:0000313" key="2">
    <source>
        <dbReference type="EMBL" id="KAK1590165.1"/>
    </source>
</evidence>
<protein>
    <submittedName>
        <fullName evidence="2">Uncharacterized protein</fullName>
    </submittedName>
</protein>
<evidence type="ECO:0000256" key="1">
    <source>
        <dbReference type="SAM" id="MobiDB-lite"/>
    </source>
</evidence>
<dbReference type="Proteomes" id="UP001230504">
    <property type="component" value="Unassembled WGS sequence"/>
</dbReference>
<dbReference type="RefSeq" id="XP_060413663.1">
    <property type="nucleotide sequence ID" value="XM_060557916.1"/>
</dbReference>
<name>A0AAD8PXZ5_9PEZI</name>
<organism evidence="2 3">
    <name type="scientific">Colletotrichum navitas</name>
    <dbReference type="NCBI Taxonomy" id="681940"/>
    <lineage>
        <taxon>Eukaryota</taxon>
        <taxon>Fungi</taxon>
        <taxon>Dikarya</taxon>
        <taxon>Ascomycota</taxon>
        <taxon>Pezizomycotina</taxon>
        <taxon>Sordariomycetes</taxon>
        <taxon>Hypocreomycetidae</taxon>
        <taxon>Glomerellales</taxon>
        <taxon>Glomerellaceae</taxon>
        <taxon>Colletotrichum</taxon>
        <taxon>Colletotrichum graminicola species complex</taxon>
    </lineage>
</organism>
<dbReference type="EMBL" id="JAHLJV010000033">
    <property type="protein sequence ID" value="KAK1590165.1"/>
    <property type="molecule type" value="Genomic_DNA"/>
</dbReference>
<keyword evidence="3" id="KW-1185">Reference proteome</keyword>